<dbReference type="EMBL" id="CP060716">
    <property type="protein sequence ID" value="QNN63351.1"/>
    <property type="molecule type" value="Genomic_DNA"/>
</dbReference>
<evidence type="ECO:0000256" key="1">
    <source>
        <dbReference type="ARBA" id="ARBA00004651"/>
    </source>
</evidence>
<evidence type="ECO:0000256" key="5">
    <source>
        <dbReference type="ARBA" id="ARBA00022692"/>
    </source>
</evidence>
<evidence type="ECO:0000256" key="8">
    <source>
        <dbReference type="SAM" id="Phobius"/>
    </source>
</evidence>
<feature type="transmembrane region" description="Helical" evidence="8">
    <location>
        <begin position="110"/>
        <end position="131"/>
    </location>
</feature>
<dbReference type="RefSeq" id="WP_187555818.1">
    <property type="nucleotide sequence ID" value="NZ_CP060716.1"/>
</dbReference>
<feature type="transmembrane region" description="Helical" evidence="8">
    <location>
        <begin position="342"/>
        <end position="375"/>
    </location>
</feature>
<feature type="transmembrane region" description="Helical" evidence="8">
    <location>
        <begin position="77"/>
        <end position="98"/>
    </location>
</feature>
<feature type="transmembrane region" description="Helical" evidence="8">
    <location>
        <begin position="296"/>
        <end position="321"/>
    </location>
</feature>
<organism evidence="9 10">
    <name type="scientific">Leucobacter denitrificans</name>
    <dbReference type="NCBI Taxonomy" id="683042"/>
    <lineage>
        <taxon>Bacteria</taxon>
        <taxon>Bacillati</taxon>
        <taxon>Actinomycetota</taxon>
        <taxon>Actinomycetes</taxon>
        <taxon>Micrococcales</taxon>
        <taxon>Microbacteriaceae</taxon>
        <taxon>Leucobacter</taxon>
    </lineage>
</organism>
<name>A0A7G9S676_9MICO</name>
<comment type="similarity">
    <text evidence="2">Belongs to the autoinducer-2 exporter (AI-2E) (TC 2.A.86) family.</text>
</comment>
<keyword evidence="4" id="KW-1003">Cell membrane</keyword>
<dbReference type="PANTHER" id="PTHR21716:SF53">
    <property type="entry name" value="PERMEASE PERM-RELATED"/>
    <property type="match status" value="1"/>
</dbReference>
<keyword evidence="5 8" id="KW-0812">Transmembrane</keyword>
<feature type="transmembrane region" description="Helical" evidence="8">
    <location>
        <begin position="272"/>
        <end position="290"/>
    </location>
</feature>
<evidence type="ECO:0000313" key="9">
    <source>
        <dbReference type="EMBL" id="QNN63351.1"/>
    </source>
</evidence>
<keyword evidence="7 8" id="KW-0472">Membrane</keyword>
<accession>A0A7G9S676</accession>
<keyword evidence="6 8" id="KW-1133">Transmembrane helix</keyword>
<keyword evidence="3" id="KW-0813">Transport</keyword>
<dbReference type="GO" id="GO:0055085">
    <property type="term" value="P:transmembrane transport"/>
    <property type="evidence" value="ECO:0007669"/>
    <property type="project" value="TreeGrafter"/>
</dbReference>
<gene>
    <name evidence="9" type="ORF">H9L06_03230</name>
</gene>
<keyword evidence="10" id="KW-1185">Reference proteome</keyword>
<reference evidence="9 10" key="1">
    <citation type="submission" date="2020-08" db="EMBL/GenBank/DDBJ databases">
        <title>Genome sequence of Leucobacter denitrificans KACC 14055T.</title>
        <authorList>
            <person name="Hyun D.-W."/>
            <person name="Bae J.-W."/>
        </authorList>
    </citation>
    <scope>NUCLEOTIDE SEQUENCE [LARGE SCALE GENOMIC DNA]</scope>
    <source>
        <strain evidence="9 10">KACC 14055</strain>
    </source>
</reference>
<feature type="transmembrane region" description="Helical" evidence="8">
    <location>
        <begin position="185"/>
        <end position="210"/>
    </location>
</feature>
<proteinExistence type="inferred from homology"/>
<dbReference type="InterPro" id="IPR002549">
    <property type="entry name" value="AI-2E-like"/>
</dbReference>
<protein>
    <submittedName>
        <fullName evidence="9">AI-2E family transporter</fullName>
    </submittedName>
</protein>
<dbReference type="KEGG" id="ldn:H9L06_03230"/>
<dbReference type="GO" id="GO:0005886">
    <property type="term" value="C:plasma membrane"/>
    <property type="evidence" value="ECO:0007669"/>
    <property type="project" value="UniProtKB-SubCell"/>
</dbReference>
<evidence type="ECO:0000256" key="7">
    <source>
        <dbReference type="ARBA" id="ARBA00023136"/>
    </source>
</evidence>
<evidence type="ECO:0000256" key="3">
    <source>
        <dbReference type="ARBA" id="ARBA00022448"/>
    </source>
</evidence>
<dbReference type="Pfam" id="PF01594">
    <property type="entry name" value="AI-2E_transport"/>
    <property type="match status" value="1"/>
</dbReference>
<sequence length="397" mass="42646">MFGWLRTRRIERRVDRLELAVTGAIASEFDELEEELESKPRPWTDTFGMVATRALQIIIVLGLTALVVYGMRQLTTVIIPILLALIFASTFAPVMGWMDRRGVPRVLSTVLVLLGIVVLLTGIGWLIVWAVRDQWDELAQQAQDGFTQVIAWVNTLPFAPDEEQLSHWGDMVIDFLTSAQFGSGALAGVGVAANFITGLVLMVVVLFFFLKDGPGIWKFMQRPFHGHSLARVKRVGSKTVETLGAYVRGTAAVAAVDAIGIGIGLAILKVPLALPLSVLVFILAFIPIVGATLAGIIAALVALVANGPLSAVLVVGVVVLVNQLEGNFLQPVLMGRALKLHSLVILLALTIGTVLSGILGAVLAVPIAAVCWGIIKVWDGPNLPARPFRPKPDELLT</sequence>
<evidence type="ECO:0000256" key="4">
    <source>
        <dbReference type="ARBA" id="ARBA00022475"/>
    </source>
</evidence>
<dbReference type="PANTHER" id="PTHR21716">
    <property type="entry name" value="TRANSMEMBRANE PROTEIN"/>
    <property type="match status" value="1"/>
</dbReference>
<comment type="subcellular location">
    <subcellularLocation>
        <location evidence="1">Cell membrane</location>
        <topology evidence="1">Multi-pass membrane protein</topology>
    </subcellularLocation>
</comment>
<evidence type="ECO:0000313" key="10">
    <source>
        <dbReference type="Proteomes" id="UP000515934"/>
    </source>
</evidence>
<evidence type="ECO:0000256" key="2">
    <source>
        <dbReference type="ARBA" id="ARBA00009773"/>
    </source>
</evidence>
<dbReference type="Proteomes" id="UP000515934">
    <property type="component" value="Chromosome"/>
</dbReference>
<dbReference type="AlphaFoldDB" id="A0A7G9S676"/>
<feature type="transmembrane region" description="Helical" evidence="8">
    <location>
        <begin position="50"/>
        <end position="71"/>
    </location>
</feature>
<evidence type="ECO:0000256" key="6">
    <source>
        <dbReference type="ARBA" id="ARBA00022989"/>
    </source>
</evidence>